<sequence length="61" mass="6330">MGLSTVSCSRIVARSSSGAPLRKHSDFTVNCTGNCGAAMFPLPFFVRLASGSAQAATPRLK</sequence>
<keyword evidence="2" id="KW-1185">Reference proteome</keyword>
<protein>
    <submittedName>
        <fullName evidence="1">Uncharacterized protein</fullName>
    </submittedName>
</protein>
<organism evidence="1 2">
    <name type="scientific">Candidatus Electrothrix aarhusensis</name>
    <dbReference type="NCBI Taxonomy" id="1859131"/>
    <lineage>
        <taxon>Bacteria</taxon>
        <taxon>Pseudomonadati</taxon>
        <taxon>Thermodesulfobacteriota</taxon>
        <taxon>Desulfobulbia</taxon>
        <taxon>Desulfobulbales</taxon>
        <taxon>Desulfobulbaceae</taxon>
        <taxon>Candidatus Electrothrix</taxon>
    </lineage>
</organism>
<reference evidence="1 2" key="1">
    <citation type="submission" date="2017-01" db="EMBL/GenBank/DDBJ databases">
        <title>The cable genome- insights into the physiology and evolution of filamentous bacteria capable of sulfide oxidation via long distance electron transfer.</title>
        <authorList>
            <person name="Schreiber L."/>
            <person name="Bjerg J.T."/>
            <person name="Boggild A."/>
            <person name="Van De Vossenberg J."/>
            <person name="Meysman F."/>
            <person name="Nielsen L.P."/>
            <person name="Schramm A."/>
            <person name="Kjeldsen K.U."/>
        </authorList>
    </citation>
    <scope>NUCLEOTIDE SEQUENCE [LARGE SCALE GENOMIC DNA]</scope>
    <source>
        <strain evidence="1">MCF</strain>
    </source>
</reference>
<accession>A0A444J447</accession>
<comment type="caution">
    <text evidence="1">The sequence shown here is derived from an EMBL/GenBank/DDBJ whole genome shotgun (WGS) entry which is preliminary data.</text>
</comment>
<dbReference type="AlphaFoldDB" id="A0A444J447"/>
<dbReference type="Proteomes" id="UP000287853">
    <property type="component" value="Unassembled WGS sequence"/>
</dbReference>
<proteinExistence type="predicted"/>
<gene>
    <name evidence="1" type="ORF">H206_05562</name>
</gene>
<evidence type="ECO:0000313" key="2">
    <source>
        <dbReference type="Proteomes" id="UP000287853"/>
    </source>
</evidence>
<name>A0A444J447_9BACT</name>
<evidence type="ECO:0000313" key="1">
    <source>
        <dbReference type="EMBL" id="RWX47840.1"/>
    </source>
</evidence>
<dbReference type="EMBL" id="MTKO01000019">
    <property type="protein sequence ID" value="RWX47840.1"/>
    <property type="molecule type" value="Genomic_DNA"/>
</dbReference>